<dbReference type="PANTHER" id="PTHR24320">
    <property type="entry name" value="RETINOL DEHYDROGENASE"/>
    <property type="match status" value="1"/>
</dbReference>
<keyword evidence="5" id="KW-1185">Reference proteome</keyword>
<accession>A0AAF0EYF9</accession>
<dbReference type="GeneID" id="85223978"/>
<evidence type="ECO:0000256" key="1">
    <source>
        <dbReference type="ARBA" id="ARBA00006484"/>
    </source>
</evidence>
<dbReference type="RefSeq" id="XP_060120282.1">
    <property type="nucleotide sequence ID" value="XM_060264299.1"/>
</dbReference>
<dbReference type="InterPro" id="IPR002347">
    <property type="entry name" value="SDR_fam"/>
</dbReference>
<gene>
    <name evidence="4" type="ORF">MJAP1_000329</name>
</gene>
<dbReference type="PRINTS" id="PR00081">
    <property type="entry name" value="GDHRDH"/>
</dbReference>
<dbReference type="InterPro" id="IPR036291">
    <property type="entry name" value="NAD(P)-bd_dom_sf"/>
</dbReference>
<reference evidence="4" key="1">
    <citation type="submission" date="2023-03" db="EMBL/GenBank/DDBJ databases">
        <title>Mating type loci evolution in Malassezia.</title>
        <authorList>
            <person name="Coelho M.A."/>
        </authorList>
    </citation>
    <scope>NUCLEOTIDE SEQUENCE</scope>
    <source>
        <strain evidence="4">CBS 9431</strain>
    </source>
</reference>
<evidence type="ECO:0000256" key="2">
    <source>
        <dbReference type="ARBA" id="ARBA00022857"/>
    </source>
</evidence>
<evidence type="ECO:0000313" key="5">
    <source>
        <dbReference type="Proteomes" id="UP001217754"/>
    </source>
</evidence>
<organism evidence="4 5">
    <name type="scientific">Malassezia japonica</name>
    <dbReference type="NCBI Taxonomy" id="223818"/>
    <lineage>
        <taxon>Eukaryota</taxon>
        <taxon>Fungi</taxon>
        <taxon>Dikarya</taxon>
        <taxon>Basidiomycota</taxon>
        <taxon>Ustilaginomycotina</taxon>
        <taxon>Malasseziomycetes</taxon>
        <taxon>Malasseziales</taxon>
        <taxon>Malasseziaceae</taxon>
        <taxon>Malassezia</taxon>
    </lineage>
</organism>
<comment type="similarity">
    <text evidence="1">Belongs to the short-chain dehydrogenases/reductases (SDR) family.</text>
</comment>
<dbReference type="PANTHER" id="PTHR24320:SF236">
    <property type="entry name" value="SHORT-CHAIN DEHYDROGENASE-RELATED"/>
    <property type="match status" value="1"/>
</dbReference>
<dbReference type="GO" id="GO:0016491">
    <property type="term" value="F:oxidoreductase activity"/>
    <property type="evidence" value="ECO:0007669"/>
    <property type="project" value="UniProtKB-KW"/>
</dbReference>
<evidence type="ECO:0000256" key="3">
    <source>
        <dbReference type="ARBA" id="ARBA00023002"/>
    </source>
</evidence>
<keyword evidence="3" id="KW-0560">Oxidoreductase</keyword>
<dbReference type="Pfam" id="PF00106">
    <property type="entry name" value="adh_short"/>
    <property type="match status" value="1"/>
</dbReference>
<evidence type="ECO:0000313" key="4">
    <source>
        <dbReference type="EMBL" id="WFD37385.1"/>
    </source>
</evidence>
<keyword evidence="2" id="KW-0521">NADP</keyword>
<name>A0AAF0EYF9_9BASI</name>
<dbReference type="Gene3D" id="3.40.50.720">
    <property type="entry name" value="NAD(P)-binding Rossmann-like Domain"/>
    <property type="match status" value="1"/>
</dbReference>
<dbReference type="EMBL" id="CP119958">
    <property type="protein sequence ID" value="WFD37385.1"/>
    <property type="molecule type" value="Genomic_DNA"/>
</dbReference>
<sequence length="310" mass="33818">MLSFVFPPPCEWDPAKDMPDQTGRVAIVTGGNSGIGFEIARWLLRKNAKVYIASRSEQRANVAIKKFKEEGLPGDAIYMTLDLGSLVSIKKFVISFLAREQRLDLLFNNGGITNLDLHATTVDGYETNMGINALGPHYLTQQLIPALVASYRTTPENPPRVCFTSSLLHRGASAKGFDPEDPSGLKAPRPFGLAPQMRAYGSSKFANILSVKKLDRQYGPDGIVFTAVHPGGLRTGILKDSPGLFGAALRLTSQLFFYPQEMGALTPLYAGTAPETAKKGGRYFASWAREVEPMTLTEHEGIQDALSKHT</sequence>
<dbReference type="AlphaFoldDB" id="A0AAF0EYF9"/>
<dbReference type="Proteomes" id="UP001217754">
    <property type="component" value="Chromosome 1"/>
</dbReference>
<dbReference type="SUPFAM" id="SSF51735">
    <property type="entry name" value="NAD(P)-binding Rossmann-fold domains"/>
    <property type="match status" value="1"/>
</dbReference>
<evidence type="ECO:0008006" key="6">
    <source>
        <dbReference type="Google" id="ProtNLM"/>
    </source>
</evidence>
<protein>
    <recommendedName>
        <fullName evidence="6">NAD(P)-binding protein</fullName>
    </recommendedName>
</protein>
<proteinExistence type="inferred from homology"/>